<dbReference type="Pfam" id="PF02023">
    <property type="entry name" value="SCAN"/>
    <property type="match status" value="1"/>
</dbReference>
<feature type="region of interest" description="Disordered" evidence="1">
    <location>
        <begin position="135"/>
        <end position="180"/>
    </location>
</feature>
<name>A0A6A4TRS6_SCOMX</name>
<protein>
    <recommendedName>
        <fullName evidence="2">SCAN box domain-containing protein</fullName>
    </recommendedName>
</protein>
<organism evidence="3 4">
    <name type="scientific">Scophthalmus maximus</name>
    <name type="common">Turbot</name>
    <name type="synonym">Psetta maxima</name>
    <dbReference type="NCBI Taxonomy" id="52904"/>
    <lineage>
        <taxon>Eukaryota</taxon>
        <taxon>Metazoa</taxon>
        <taxon>Chordata</taxon>
        <taxon>Craniata</taxon>
        <taxon>Vertebrata</taxon>
        <taxon>Euteleostomi</taxon>
        <taxon>Actinopterygii</taxon>
        <taxon>Neopterygii</taxon>
        <taxon>Teleostei</taxon>
        <taxon>Neoteleostei</taxon>
        <taxon>Acanthomorphata</taxon>
        <taxon>Carangaria</taxon>
        <taxon>Pleuronectiformes</taxon>
        <taxon>Pleuronectoidei</taxon>
        <taxon>Scophthalmidae</taxon>
        <taxon>Scophthalmus</taxon>
    </lineage>
</organism>
<evidence type="ECO:0000313" key="4">
    <source>
        <dbReference type="Proteomes" id="UP000438429"/>
    </source>
</evidence>
<comment type="caution">
    <text evidence="3">The sequence shown here is derived from an EMBL/GenBank/DDBJ whole genome shotgun (WGS) entry which is preliminary data.</text>
</comment>
<dbReference type="Gene3D" id="1.10.4020.10">
    <property type="entry name" value="DNA breaking-rejoining enzymes"/>
    <property type="match status" value="1"/>
</dbReference>
<evidence type="ECO:0000313" key="3">
    <source>
        <dbReference type="EMBL" id="KAF0044742.1"/>
    </source>
</evidence>
<dbReference type="SUPFAM" id="SSF56672">
    <property type="entry name" value="DNA/RNA polymerases"/>
    <property type="match status" value="1"/>
</dbReference>
<feature type="compositionally biased region" description="Polar residues" evidence="1">
    <location>
        <begin position="142"/>
        <end position="154"/>
    </location>
</feature>
<dbReference type="InterPro" id="IPR043502">
    <property type="entry name" value="DNA/RNA_pol_sf"/>
</dbReference>
<evidence type="ECO:0000256" key="1">
    <source>
        <dbReference type="SAM" id="MobiDB-lite"/>
    </source>
</evidence>
<reference evidence="3 4" key="1">
    <citation type="submission" date="2019-06" db="EMBL/GenBank/DDBJ databases">
        <title>Draft genomes of female and male turbot (Scophthalmus maximus).</title>
        <authorList>
            <person name="Xu H."/>
            <person name="Xu X.-W."/>
            <person name="Shao C."/>
            <person name="Chen S."/>
        </authorList>
    </citation>
    <scope>NUCLEOTIDE SEQUENCE [LARGE SCALE GENOMIC DNA]</scope>
    <source>
        <strain evidence="3">Ysfricsl-2016a</strain>
        <tissue evidence="3">Blood</tissue>
    </source>
</reference>
<dbReference type="PROSITE" id="PS50804">
    <property type="entry name" value="SCAN_BOX"/>
    <property type="match status" value="1"/>
</dbReference>
<dbReference type="Gene3D" id="3.10.10.10">
    <property type="entry name" value="HIV Type 1 Reverse Transcriptase, subunit A, domain 1"/>
    <property type="match status" value="1"/>
</dbReference>
<dbReference type="InterPro" id="IPR038269">
    <property type="entry name" value="SCAN_sf"/>
</dbReference>
<dbReference type="EMBL" id="VEVO01000003">
    <property type="protein sequence ID" value="KAF0044742.1"/>
    <property type="molecule type" value="Genomic_DNA"/>
</dbReference>
<proteinExistence type="predicted"/>
<dbReference type="SUPFAM" id="SSF47353">
    <property type="entry name" value="Retrovirus capsid dimerization domain-like"/>
    <property type="match status" value="1"/>
</dbReference>
<dbReference type="InterPro" id="IPR003309">
    <property type="entry name" value="SCAN_dom"/>
</dbReference>
<dbReference type="Proteomes" id="UP000438429">
    <property type="component" value="Unassembled WGS sequence"/>
</dbReference>
<gene>
    <name evidence="3" type="ORF">F2P81_003900</name>
</gene>
<accession>A0A6A4TRS6</accession>
<sequence>MCWREGSSYQDLDPTVANDYESLKCEILSRFGVTKSGLAQRFHDWTFNVDVIPRKQMHELIRITKKWLEPKRNSATEILETIIIDKYLRAQIGQSNPGSATDLVEAVEQFQATADMLRTTRRHLAGVRTVPRELPPKKIASNRPNQMGDSTNVNGKIEESEESESAWSSPTVLVPKPDSTKRFCNDFRKVNEISEFD</sequence>
<evidence type="ECO:0000259" key="2">
    <source>
        <dbReference type="PROSITE" id="PS50804"/>
    </source>
</evidence>
<feature type="domain" description="SCAN box" evidence="2">
    <location>
        <begin position="40"/>
        <end position="88"/>
    </location>
</feature>
<dbReference type="AlphaFoldDB" id="A0A6A4TRS6"/>